<protein>
    <submittedName>
        <fullName evidence="1">Uncharacterized protein</fullName>
    </submittedName>
</protein>
<gene>
    <name evidence="1" type="ORF">S01H1_86016</name>
</gene>
<evidence type="ECO:0000313" key="1">
    <source>
        <dbReference type="EMBL" id="GAG44433.1"/>
    </source>
</evidence>
<dbReference type="AlphaFoldDB" id="X0Y6S6"/>
<sequence>HLLYQDVPIENIWAMLQAVKDYGGYPLKN</sequence>
<name>X0Y6S6_9ZZZZ</name>
<dbReference type="EMBL" id="BARS01059345">
    <property type="protein sequence ID" value="GAG44433.1"/>
    <property type="molecule type" value="Genomic_DNA"/>
</dbReference>
<accession>X0Y6S6</accession>
<organism evidence="1">
    <name type="scientific">marine sediment metagenome</name>
    <dbReference type="NCBI Taxonomy" id="412755"/>
    <lineage>
        <taxon>unclassified sequences</taxon>
        <taxon>metagenomes</taxon>
        <taxon>ecological metagenomes</taxon>
    </lineage>
</organism>
<feature type="non-terminal residue" evidence="1">
    <location>
        <position position="1"/>
    </location>
</feature>
<proteinExistence type="predicted"/>
<comment type="caution">
    <text evidence="1">The sequence shown here is derived from an EMBL/GenBank/DDBJ whole genome shotgun (WGS) entry which is preliminary data.</text>
</comment>
<reference evidence="1" key="1">
    <citation type="journal article" date="2014" name="Front. Microbiol.">
        <title>High frequency of phylogenetically diverse reductive dehalogenase-homologous genes in deep subseafloor sedimentary metagenomes.</title>
        <authorList>
            <person name="Kawai M."/>
            <person name="Futagami T."/>
            <person name="Toyoda A."/>
            <person name="Takaki Y."/>
            <person name="Nishi S."/>
            <person name="Hori S."/>
            <person name="Arai W."/>
            <person name="Tsubouchi T."/>
            <person name="Morono Y."/>
            <person name="Uchiyama I."/>
            <person name="Ito T."/>
            <person name="Fujiyama A."/>
            <person name="Inagaki F."/>
            <person name="Takami H."/>
        </authorList>
    </citation>
    <scope>NUCLEOTIDE SEQUENCE</scope>
    <source>
        <strain evidence="1">Expedition CK06-06</strain>
    </source>
</reference>